<comment type="function">
    <text evidence="16">Catalyzes the phosphorylation of pantothenate (Pan), the first step in CoA biosynthesis.</text>
</comment>
<feature type="binding site" evidence="16">
    <location>
        <begin position="105"/>
        <end position="108"/>
    </location>
    <ligand>
        <name>substrate</name>
    </ligand>
</feature>
<comment type="caution">
    <text evidence="16">Lacks conserved residue(s) required for the propagation of feature annotation.</text>
</comment>
<dbReference type="RefSeq" id="WP_332616713.1">
    <property type="nucleotide sequence ID" value="NZ_JAXGFP010000004.1"/>
</dbReference>
<keyword evidence="7 16" id="KW-0963">Cytoplasm</keyword>
<feature type="binding site" evidence="16">
    <location>
        <position position="130"/>
    </location>
    <ligand>
        <name>ATP</name>
        <dbReference type="ChEBI" id="CHEBI:30616"/>
    </ligand>
</feature>
<comment type="subunit">
    <text evidence="5 16">Homodimer.</text>
</comment>
<evidence type="ECO:0000256" key="8">
    <source>
        <dbReference type="ARBA" id="ARBA00022679"/>
    </source>
</evidence>
<evidence type="ECO:0000256" key="5">
    <source>
        <dbReference type="ARBA" id="ARBA00011738"/>
    </source>
</evidence>
<evidence type="ECO:0000256" key="10">
    <source>
        <dbReference type="ARBA" id="ARBA00022777"/>
    </source>
</evidence>
<feature type="binding site" evidence="16">
    <location>
        <position position="98"/>
    </location>
    <ligand>
        <name>substrate</name>
    </ligand>
</feature>
<evidence type="ECO:0000256" key="2">
    <source>
        <dbReference type="ARBA" id="ARBA00001958"/>
    </source>
</evidence>
<evidence type="ECO:0000256" key="14">
    <source>
        <dbReference type="ARBA" id="ARBA00038036"/>
    </source>
</evidence>
<comment type="subcellular location">
    <subcellularLocation>
        <location evidence="3 16">Cytoplasm</location>
    </subcellularLocation>
</comment>
<evidence type="ECO:0000256" key="15">
    <source>
        <dbReference type="ARBA" id="ARBA00040883"/>
    </source>
</evidence>
<evidence type="ECO:0000256" key="16">
    <source>
        <dbReference type="HAMAP-Rule" id="MF_01274"/>
    </source>
</evidence>
<comment type="similarity">
    <text evidence="14 16">Belongs to the type III pantothenate kinase family.</text>
</comment>
<dbReference type="InterPro" id="IPR043129">
    <property type="entry name" value="ATPase_NBD"/>
</dbReference>
<protein>
    <recommendedName>
        <fullName evidence="15 16">Type III pantothenate kinase</fullName>
        <ecNumber evidence="6 16">2.7.1.33</ecNumber>
    </recommendedName>
    <alternativeName>
        <fullName evidence="16">PanK-III</fullName>
    </alternativeName>
    <alternativeName>
        <fullName evidence="16">Pantothenic acid kinase</fullName>
    </alternativeName>
</protein>
<evidence type="ECO:0000256" key="7">
    <source>
        <dbReference type="ARBA" id="ARBA00022490"/>
    </source>
</evidence>
<accession>A0ABU7YZ64</accession>
<comment type="pathway">
    <text evidence="4 16">Cofactor biosynthesis; coenzyme A biosynthesis; CoA from (R)-pantothenate: step 1/5.</text>
</comment>
<comment type="cofactor">
    <cofactor evidence="2">
        <name>K(+)</name>
        <dbReference type="ChEBI" id="CHEBI:29103"/>
    </cofactor>
</comment>
<dbReference type="NCBIfam" id="TIGR00671">
    <property type="entry name" value="baf"/>
    <property type="match status" value="1"/>
</dbReference>
<feature type="binding site" evidence="16">
    <location>
        <position position="180"/>
    </location>
    <ligand>
        <name>substrate</name>
    </ligand>
</feature>
<name>A0ABU7YZ64_9GAMM</name>
<comment type="cofactor">
    <cofactor evidence="16">
        <name>NH4(+)</name>
        <dbReference type="ChEBI" id="CHEBI:28938"/>
    </cofactor>
    <cofactor evidence="16">
        <name>K(+)</name>
        <dbReference type="ChEBI" id="CHEBI:29103"/>
    </cofactor>
    <text evidence="16">A monovalent cation. Ammonium or potassium.</text>
</comment>
<keyword evidence="18" id="KW-1185">Reference proteome</keyword>
<evidence type="ECO:0000256" key="11">
    <source>
        <dbReference type="ARBA" id="ARBA00022840"/>
    </source>
</evidence>
<evidence type="ECO:0000256" key="12">
    <source>
        <dbReference type="ARBA" id="ARBA00022958"/>
    </source>
</evidence>
<reference evidence="17 18" key="1">
    <citation type="journal article" date="2016" name="Int. J. Syst. Evol. Microbiol.">
        <title>Lysobacter erysipheiresistens sp. nov., an antagonist of powdery mildew, isolated from tobacco-cultivated soil.</title>
        <authorList>
            <person name="Xie B."/>
            <person name="Li T."/>
            <person name="Lin X."/>
            <person name="Wang C.J."/>
            <person name="Chen Y.J."/>
            <person name="Liu W.J."/>
            <person name="Zhao Z.W."/>
        </authorList>
    </citation>
    <scope>NUCLEOTIDE SEQUENCE [LARGE SCALE GENOMIC DNA]</scope>
    <source>
        <strain evidence="17 18">RS-LYSO-3</strain>
    </source>
</reference>
<comment type="catalytic activity">
    <reaction evidence="1 16">
        <text>(R)-pantothenate + ATP = (R)-4'-phosphopantothenate + ADP + H(+)</text>
        <dbReference type="Rhea" id="RHEA:16373"/>
        <dbReference type="ChEBI" id="CHEBI:10986"/>
        <dbReference type="ChEBI" id="CHEBI:15378"/>
        <dbReference type="ChEBI" id="CHEBI:29032"/>
        <dbReference type="ChEBI" id="CHEBI:30616"/>
        <dbReference type="ChEBI" id="CHEBI:456216"/>
        <dbReference type="EC" id="2.7.1.33"/>
    </reaction>
</comment>
<dbReference type="Pfam" id="PF03309">
    <property type="entry name" value="Pan_kinase"/>
    <property type="match status" value="1"/>
</dbReference>
<keyword evidence="11 16" id="KW-0067">ATP-binding</keyword>
<proteinExistence type="inferred from homology"/>
<dbReference type="EMBL" id="JAXGFP010000004">
    <property type="protein sequence ID" value="MEG3184211.1"/>
    <property type="molecule type" value="Genomic_DNA"/>
</dbReference>
<dbReference type="GO" id="GO:0004594">
    <property type="term" value="F:pantothenate kinase activity"/>
    <property type="evidence" value="ECO:0007669"/>
    <property type="project" value="UniProtKB-EC"/>
</dbReference>
<organism evidence="17 18">
    <name type="scientific">Novilysobacter erysipheiresistens</name>
    <dbReference type="NCBI Taxonomy" id="1749332"/>
    <lineage>
        <taxon>Bacteria</taxon>
        <taxon>Pseudomonadati</taxon>
        <taxon>Pseudomonadota</taxon>
        <taxon>Gammaproteobacteria</taxon>
        <taxon>Lysobacterales</taxon>
        <taxon>Lysobacteraceae</taxon>
        <taxon>Novilysobacter</taxon>
    </lineage>
</organism>
<dbReference type="Proteomes" id="UP001355056">
    <property type="component" value="Unassembled WGS sequence"/>
</dbReference>
<evidence type="ECO:0000313" key="17">
    <source>
        <dbReference type="EMBL" id="MEG3184211.1"/>
    </source>
</evidence>
<evidence type="ECO:0000256" key="13">
    <source>
        <dbReference type="ARBA" id="ARBA00022993"/>
    </source>
</evidence>
<evidence type="ECO:0000256" key="1">
    <source>
        <dbReference type="ARBA" id="ARBA00001206"/>
    </source>
</evidence>
<dbReference type="HAMAP" id="MF_01274">
    <property type="entry name" value="Pantothen_kinase_3"/>
    <property type="match status" value="1"/>
</dbReference>
<dbReference type="PANTHER" id="PTHR34265">
    <property type="entry name" value="TYPE III PANTOTHENATE KINASE"/>
    <property type="match status" value="1"/>
</dbReference>
<keyword evidence="8 16" id="KW-0808">Transferase</keyword>
<keyword evidence="12 16" id="KW-0630">Potassium</keyword>
<evidence type="ECO:0000256" key="6">
    <source>
        <dbReference type="ARBA" id="ARBA00012102"/>
    </source>
</evidence>
<evidence type="ECO:0000313" key="18">
    <source>
        <dbReference type="Proteomes" id="UP001355056"/>
    </source>
</evidence>
<keyword evidence="13 16" id="KW-0173">Coenzyme A biosynthesis</keyword>
<keyword evidence="10 16" id="KW-0418">Kinase</keyword>
<gene>
    <name evidence="16" type="primary">coaX</name>
    <name evidence="17" type="ORF">SNE34_09335</name>
</gene>
<dbReference type="PANTHER" id="PTHR34265:SF1">
    <property type="entry name" value="TYPE III PANTOTHENATE KINASE"/>
    <property type="match status" value="1"/>
</dbReference>
<evidence type="ECO:0000256" key="4">
    <source>
        <dbReference type="ARBA" id="ARBA00005225"/>
    </source>
</evidence>
<feature type="binding site" evidence="16">
    <location>
        <begin position="7"/>
        <end position="14"/>
    </location>
    <ligand>
        <name>ATP</name>
        <dbReference type="ChEBI" id="CHEBI:30616"/>
    </ligand>
</feature>
<evidence type="ECO:0000256" key="9">
    <source>
        <dbReference type="ARBA" id="ARBA00022741"/>
    </source>
</evidence>
<dbReference type="Gene3D" id="3.30.420.40">
    <property type="match status" value="2"/>
</dbReference>
<evidence type="ECO:0000256" key="3">
    <source>
        <dbReference type="ARBA" id="ARBA00004496"/>
    </source>
</evidence>
<dbReference type="EC" id="2.7.1.33" evidence="6 16"/>
<dbReference type="InterPro" id="IPR004619">
    <property type="entry name" value="Type_III_PanK"/>
</dbReference>
<comment type="caution">
    <text evidence="17">The sequence shown here is derived from an EMBL/GenBank/DDBJ whole genome shotgun (WGS) entry which is preliminary data.</text>
</comment>
<sequence length="251" mass="26660">MSRWLFDLGNTRLKAAPIDDDGRIGEVVAVTHWKAADHDAGLVAGLARHLPLRFEVGYLASVADPALRGAVLQSLASRCRRICVARTSRRWSGLHIAYDEPSRLGVDRFLAMLAVQARGDGAALVCGVGTALTVDLVEADGRHRGGRIAPSPTLMREALHHRAAQLPVADGEYREFADDTIDALASGCEGAALGLIERSFAHAEVELGSAPGLVLHGGGAAALAAHLPRARLAPDLVLEGLAEWAALDWRR</sequence>
<dbReference type="CDD" id="cd24015">
    <property type="entry name" value="ASKHA_NBD_PanK-III"/>
    <property type="match status" value="1"/>
</dbReference>
<feature type="active site" description="Proton acceptor" evidence="16">
    <location>
        <position position="107"/>
    </location>
</feature>
<keyword evidence="9 16" id="KW-0547">Nucleotide-binding</keyword>
<dbReference type="SUPFAM" id="SSF53067">
    <property type="entry name" value="Actin-like ATPase domain"/>
    <property type="match status" value="2"/>
</dbReference>